<proteinExistence type="predicted"/>
<protein>
    <submittedName>
        <fullName evidence="2">Uncharacterized protein</fullName>
    </submittedName>
</protein>
<organism evidence="2 3">
    <name type="scientific">Candidatus Woykebacteria bacterium RBG_13_40_15</name>
    <dbReference type="NCBI Taxonomy" id="1802593"/>
    <lineage>
        <taxon>Bacteria</taxon>
        <taxon>Candidatus Woykeibacteriota</taxon>
    </lineage>
</organism>
<evidence type="ECO:0000313" key="3">
    <source>
        <dbReference type="Proteomes" id="UP000176631"/>
    </source>
</evidence>
<name>A0A1G1W6J3_9BACT</name>
<keyword evidence="1" id="KW-0472">Membrane</keyword>
<reference evidence="2 3" key="1">
    <citation type="journal article" date="2016" name="Nat. Commun.">
        <title>Thousands of microbial genomes shed light on interconnected biogeochemical processes in an aquifer system.</title>
        <authorList>
            <person name="Anantharaman K."/>
            <person name="Brown C.T."/>
            <person name="Hug L.A."/>
            <person name="Sharon I."/>
            <person name="Castelle C.J."/>
            <person name="Probst A.J."/>
            <person name="Thomas B.C."/>
            <person name="Singh A."/>
            <person name="Wilkins M.J."/>
            <person name="Karaoz U."/>
            <person name="Brodie E.L."/>
            <person name="Williams K.H."/>
            <person name="Hubbard S.S."/>
            <person name="Banfield J.F."/>
        </authorList>
    </citation>
    <scope>NUCLEOTIDE SEQUENCE [LARGE SCALE GENOMIC DNA]</scope>
</reference>
<keyword evidence="1" id="KW-1133">Transmembrane helix</keyword>
<evidence type="ECO:0000256" key="1">
    <source>
        <dbReference type="SAM" id="Phobius"/>
    </source>
</evidence>
<feature type="transmembrane region" description="Helical" evidence="1">
    <location>
        <begin position="17"/>
        <end position="34"/>
    </location>
</feature>
<evidence type="ECO:0000313" key="2">
    <source>
        <dbReference type="EMBL" id="OGY23288.1"/>
    </source>
</evidence>
<dbReference type="STRING" id="1802593.A2172_03730"/>
<dbReference type="EMBL" id="MHCP01000027">
    <property type="protein sequence ID" value="OGY23288.1"/>
    <property type="molecule type" value="Genomic_DNA"/>
</dbReference>
<sequence length="251" mass="30184">MATAQIVESMVAFMRKFWWMFVIIGLIFVALYFYNKWKKNQIQYHDQIAENKRIWTEEMELNRTEIKKLVYKDRVFQVLGERWIGRSHIEIPKIGERVEREYKEFELKQLQFESIRNKIKGMKTPEIVAHKFLVRTKYLDLKIFSLYFGEKNIIYLDMDDFSLSKKRADTAIINDSLRLMYEKGVYIPMRVGMVDIVSEETERVMKDLEINARGNQQKDFSRIRSDFAHSEVMKEKDIEQEKEKKKATSYG</sequence>
<dbReference type="AlphaFoldDB" id="A0A1G1W6J3"/>
<accession>A0A1G1W6J3</accession>
<dbReference type="Proteomes" id="UP000176631">
    <property type="component" value="Unassembled WGS sequence"/>
</dbReference>
<comment type="caution">
    <text evidence="2">The sequence shown here is derived from an EMBL/GenBank/DDBJ whole genome shotgun (WGS) entry which is preliminary data.</text>
</comment>
<gene>
    <name evidence="2" type="ORF">A2172_03730</name>
</gene>
<keyword evidence="1" id="KW-0812">Transmembrane</keyword>